<organism evidence="3 4">
    <name type="scientific">Cirrhinus mrigala</name>
    <name type="common">Mrigala</name>
    <dbReference type="NCBI Taxonomy" id="683832"/>
    <lineage>
        <taxon>Eukaryota</taxon>
        <taxon>Metazoa</taxon>
        <taxon>Chordata</taxon>
        <taxon>Craniata</taxon>
        <taxon>Vertebrata</taxon>
        <taxon>Euteleostomi</taxon>
        <taxon>Actinopterygii</taxon>
        <taxon>Neopterygii</taxon>
        <taxon>Teleostei</taxon>
        <taxon>Ostariophysi</taxon>
        <taxon>Cypriniformes</taxon>
        <taxon>Cyprinidae</taxon>
        <taxon>Labeoninae</taxon>
        <taxon>Labeonini</taxon>
        <taxon>Cirrhinus</taxon>
    </lineage>
</organism>
<gene>
    <name evidence="3" type="ORF">M9458_054533</name>
</gene>
<accession>A0ABD0MNI5</accession>
<dbReference type="AlphaFoldDB" id="A0ABD0MNI5"/>
<sequence length="192" mass="21336">MAGKILHLLDEDGIWTCSWQIPIRQWEDAGGYQGLGHLPSMIVLGESRSYIHYQGMPKLCRKYSMFGHLAEACQEIVWGKCKEIGHGFEECTNGWRCNLCGGFNHLYRDCPKSFANKLKGNKMAAPQPQQKEEQREEEAVLEVLAGNSKSQPTSRIGQEAGSGAAAGAESHFETEQGEEPTSMQEKGNEDET</sequence>
<feature type="region of interest" description="Disordered" evidence="1">
    <location>
        <begin position="121"/>
        <end position="192"/>
    </location>
</feature>
<proteinExistence type="predicted"/>
<evidence type="ECO:0000313" key="4">
    <source>
        <dbReference type="Proteomes" id="UP001529510"/>
    </source>
</evidence>
<feature type="compositionally biased region" description="Polar residues" evidence="1">
    <location>
        <begin position="147"/>
        <end position="156"/>
    </location>
</feature>
<dbReference type="PANTHER" id="PTHR22639">
    <property type="entry name" value="GAG-RELATED PROTEIN"/>
    <property type="match status" value="1"/>
</dbReference>
<keyword evidence="4" id="KW-1185">Reference proteome</keyword>
<dbReference type="Proteomes" id="UP001529510">
    <property type="component" value="Unassembled WGS sequence"/>
</dbReference>
<feature type="non-terminal residue" evidence="3">
    <location>
        <position position="192"/>
    </location>
</feature>
<dbReference type="InterPro" id="IPR036875">
    <property type="entry name" value="Znf_CCHC_sf"/>
</dbReference>
<name>A0ABD0MNI5_CIRMR</name>
<dbReference type="EMBL" id="JAMKFB020000306">
    <property type="protein sequence ID" value="KAL0150106.1"/>
    <property type="molecule type" value="Genomic_DNA"/>
</dbReference>
<evidence type="ECO:0000259" key="2">
    <source>
        <dbReference type="Pfam" id="PF23058"/>
    </source>
</evidence>
<evidence type="ECO:0000313" key="3">
    <source>
        <dbReference type="EMBL" id="KAL0150106.1"/>
    </source>
</evidence>
<dbReference type="InterPro" id="IPR057811">
    <property type="entry name" value="RBD_ZCCHC3_2nd"/>
</dbReference>
<evidence type="ECO:0000256" key="1">
    <source>
        <dbReference type="SAM" id="MobiDB-lite"/>
    </source>
</evidence>
<feature type="compositionally biased region" description="Low complexity" evidence="1">
    <location>
        <begin position="159"/>
        <end position="169"/>
    </location>
</feature>
<dbReference type="PANTHER" id="PTHR22639:SF3">
    <property type="entry name" value="ZINC FINGER CCHC DOMAIN-CONTAINING PROTEIN 3"/>
    <property type="match status" value="1"/>
</dbReference>
<comment type="caution">
    <text evidence="3">The sequence shown here is derived from an EMBL/GenBank/DDBJ whole genome shotgun (WGS) entry which is preliminary data.</text>
</comment>
<dbReference type="Pfam" id="PF23058">
    <property type="entry name" value="RBD_ZCCHC3_2nd"/>
    <property type="match status" value="1"/>
</dbReference>
<feature type="domain" description="Zinc finger CCHC" evidence="2">
    <location>
        <begin position="7"/>
        <end position="53"/>
    </location>
</feature>
<dbReference type="InterPro" id="IPR042509">
    <property type="entry name" value="ZCCHC3"/>
</dbReference>
<dbReference type="Gene3D" id="4.10.60.10">
    <property type="entry name" value="Zinc finger, CCHC-type"/>
    <property type="match status" value="1"/>
</dbReference>
<reference evidence="3 4" key="1">
    <citation type="submission" date="2024-05" db="EMBL/GenBank/DDBJ databases">
        <title>Genome sequencing and assembly of Indian major carp, Cirrhinus mrigala (Hamilton, 1822).</title>
        <authorList>
            <person name="Mohindra V."/>
            <person name="Chowdhury L.M."/>
            <person name="Lal K."/>
            <person name="Jena J.K."/>
        </authorList>
    </citation>
    <scope>NUCLEOTIDE SEQUENCE [LARGE SCALE GENOMIC DNA]</scope>
    <source>
        <strain evidence="3">CM1030</strain>
        <tissue evidence="3">Blood</tissue>
    </source>
</reference>
<protein>
    <recommendedName>
        <fullName evidence="2">Zinc finger CCHC domain-containing protein</fullName>
    </recommendedName>
</protein>
<dbReference type="SUPFAM" id="SSF57756">
    <property type="entry name" value="Retrovirus zinc finger-like domains"/>
    <property type="match status" value="1"/>
</dbReference>